<dbReference type="NCBIfam" id="NF040974">
    <property type="entry name" value="RepABC_RepC"/>
    <property type="match status" value="1"/>
</dbReference>
<dbReference type="EMBL" id="VJMG01000038">
    <property type="protein sequence ID" value="TRL37802.1"/>
    <property type="molecule type" value="Genomic_DNA"/>
</dbReference>
<dbReference type="Pfam" id="PF11800">
    <property type="entry name" value="RP-C_C"/>
    <property type="match status" value="1"/>
</dbReference>
<dbReference type="InterPro" id="IPR036388">
    <property type="entry name" value="WH-like_DNA-bd_sf"/>
</dbReference>
<dbReference type="Proteomes" id="UP000316801">
    <property type="component" value="Unassembled WGS sequence"/>
</dbReference>
<dbReference type="SUPFAM" id="SSF46785">
    <property type="entry name" value="Winged helix' DNA-binding domain"/>
    <property type="match status" value="1"/>
</dbReference>
<dbReference type="AlphaFoldDB" id="A0A549T7F7"/>
<feature type="domain" description="Plasmid replication protein C N-terminal" evidence="1">
    <location>
        <begin position="30"/>
        <end position="196"/>
    </location>
</feature>
<dbReference type="InterPro" id="IPR021760">
    <property type="entry name" value="RepC_C"/>
</dbReference>
<dbReference type="InterPro" id="IPR047611">
    <property type="entry name" value="RepABC_RepC"/>
</dbReference>
<sequence length="409" mass="44310">MQERLATTPFGGAPLRAKNFARMTQVERQQESLRKGEGGNATGTADKWQLIRALTEARAVYGLSDRSIAVLEALTSFHPARELDGKAPLIVFPSNAELSLRCRGMSPATLRRHIAALVEAGLIFRRDSANGKRFCQRDDRGQVESAFGFDLAPLALAADRIFAEAETARETARQVARLRAEISLHLRDIAKTIEAALTEARTGDWQTFIESLQALSGRIARNGEIADLSARAKALLSLRIAVETAYLDTLSNEEMSASDSAFERHIQNSNTDLSLERNGQRVTERAGPVAANAQAAGEEPPKLERKSVGIGLKAFLEACPQIADYARDGVKSWRDVLAAAEVVRSMLGISPSAWAAARSAMGEVEAAIVIAAILERAEAIRSPGGYLRDLTGKAAKGRFSIHPMLKALR</sequence>
<dbReference type="RefSeq" id="WP_143125908.1">
    <property type="nucleotide sequence ID" value="NZ_VJMG01000038.1"/>
</dbReference>
<proteinExistence type="predicted"/>
<protein>
    <submittedName>
        <fullName evidence="3">Replication initiation protein RepC</fullName>
    </submittedName>
</protein>
<dbReference type="Pfam" id="PF03428">
    <property type="entry name" value="RP-C"/>
    <property type="match status" value="1"/>
</dbReference>
<accession>A0A549T7F7</accession>
<evidence type="ECO:0000313" key="3">
    <source>
        <dbReference type="EMBL" id="TRL37802.1"/>
    </source>
</evidence>
<name>A0A549T7F7_9HYPH</name>
<organism evidence="3 4">
    <name type="scientific">Rhizobium straminoryzae</name>
    <dbReference type="NCBI Taxonomy" id="1387186"/>
    <lineage>
        <taxon>Bacteria</taxon>
        <taxon>Pseudomonadati</taxon>
        <taxon>Pseudomonadota</taxon>
        <taxon>Alphaproteobacteria</taxon>
        <taxon>Hyphomicrobiales</taxon>
        <taxon>Rhizobiaceae</taxon>
        <taxon>Rhizobium/Agrobacterium group</taxon>
        <taxon>Rhizobium</taxon>
    </lineage>
</organism>
<comment type="caution">
    <text evidence="3">The sequence shown here is derived from an EMBL/GenBank/DDBJ whole genome shotgun (WGS) entry which is preliminary data.</text>
</comment>
<dbReference type="NCBIfam" id="NF010396">
    <property type="entry name" value="PRK13824.1"/>
    <property type="match status" value="1"/>
</dbReference>
<dbReference type="InterPro" id="IPR005090">
    <property type="entry name" value="RepC_N"/>
</dbReference>
<dbReference type="InterPro" id="IPR036390">
    <property type="entry name" value="WH_DNA-bd_sf"/>
</dbReference>
<evidence type="ECO:0000259" key="2">
    <source>
        <dbReference type="Pfam" id="PF11800"/>
    </source>
</evidence>
<gene>
    <name evidence="3" type="ORF">FNA46_14400</name>
</gene>
<reference evidence="3 4" key="1">
    <citation type="submission" date="2019-07" db="EMBL/GenBank/DDBJ databases">
        <title>Ln-dependent methylotrophs.</title>
        <authorList>
            <person name="Tani A."/>
        </authorList>
    </citation>
    <scope>NUCLEOTIDE SEQUENCE [LARGE SCALE GENOMIC DNA]</scope>
    <source>
        <strain evidence="3 4">SM12</strain>
    </source>
</reference>
<evidence type="ECO:0000313" key="4">
    <source>
        <dbReference type="Proteomes" id="UP000316801"/>
    </source>
</evidence>
<dbReference type="Gene3D" id="1.10.10.10">
    <property type="entry name" value="Winged helix-like DNA-binding domain superfamily/Winged helix DNA-binding domain"/>
    <property type="match status" value="1"/>
</dbReference>
<keyword evidence="4" id="KW-1185">Reference proteome</keyword>
<evidence type="ECO:0000259" key="1">
    <source>
        <dbReference type="Pfam" id="PF03428"/>
    </source>
</evidence>
<feature type="domain" description="Plasmid replication protein C C-terminal" evidence="2">
    <location>
        <begin position="312"/>
        <end position="408"/>
    </location>
</feature>